<dbReference type="Proteomes" id="UP001324115">
    <property type="component" value="Unassembled WGS sequence"/>
</dbReference>
<dbReference type="Gene3D" id="3.40.50.300">
    <property type="entry name" value="P-loop containing nucleotide triphosphate hydrolases"/>
    <property type="match status" value="1"/>
</dbReference>
<evidence type="ECO:0000256" key="2">
    <source>
        <dbReference type="ARBA" id="ARBA00022737"/>
    </source>
</evidence>
<dbReference type="Gene3D" id="1.20.5.4130">
    <property type="match status" value="1"/>
</dbReference>
<dbReference type="Pfam" id="PF25019">
    <property type="entry name" value="LRR_R13L1-DRL21"/>
    <property type="match status" value="1"/>
</dbReference>
<dbReference type="SUPFAM" id="SSF52058">
    <property type="entry name" value="L domain-like"/>
    <property type="match status" value="1"/>
</dbReference>
<keyword evidence="2" id="KW-0677">Repeat</keyword>
<dbReference type="FunFam" id="1.10.10.10:FF:000322">
    <property type="entry name" value="Probable disease resistance protein At1g63360"/>
    <property type="match status" value="1"/>
</dbReference>
<dbReference type="GO" id="GO:0005524">
    <property type="term" value="F:ATP binding"/>
    <property type="evidence" value="ECO:0007669"/>
    <property type="project" value="UniProtKB-KW"/>
</dbReference>
<dbReference type="PRINTS" id="PR00364">
    <property type="entry name" value="DISEASERSIST"/>
</dbReference>
<dbReference type="FunFam" id="3.40.50.300:FF:001091">
    <property type="entry name" value="Probable disease resistance protein At1g61300"/>
    <property type="match status" value="1"/>
</dbReference>
<dbReference type="InterPro" id="IPR032675">
    <property type="entry name" value="LRR_dom_sf"/>
</dbReference>
<evidence type="ECO:0000259" key="11">
    <source>
        <dbReference type="Pfam" id="PF25019"/>
    </source>
</evidence>
<evidence type="ECO:0008006" key="14">
    <source>
        <dbReference type="Google" id="ProtNLM"/>
    </source>
</evidence>
<dbReference type="GO" id="GO:0006952">
    <property type="term" value="P:defense response"/>
    <property type="evidence" value="ECO:0007669"/>
    <property type="project" value="UniProtKB-KW"/>
</dbReference>
<evidence type="ECO:0000256" key="4">
    <source>
        <dbReference type="ARBA" id="ARBA00022821"/>
    </source>
</evidence>
<keyword evidence="5" id="KW-0067">ATP-binding</keyword>
<reference evidence="12 13" key="1">
    <citation type="journal article" date="2023" name="G3 (Bethesda)">
        <title>A haplotype-resolved chromosome-scale genome for Quercus rubra L. provides insights into the genetics of adaptive traits for red oak species.</title>
        <authorList>
            <person name="Kapoor B."/>
            <person name="Jenkins J."/>
            <person name="Schmutz J."/>
            <person name="Zhebentyayeva T."/>
            <person name="Kuelheim C."/>
            <person name="Coggeshall M."/>
            <person name="Heim C."/>
            <person name="Lasky J.R."/>
            <person name="Leites L."/>
            <person name="Islam-Faridi N."/>
            <person name="Romero-Severson J."/>
            <person name="DeLeo V.L."/>
            <person name="Lucas S.M."/>
            <person name="Lazic D."/>
            <person name="Gailing O."/>
            <person name="Carlson J."/>
            <person name="Staton M."/>
        </authorList>
    </citation>
    <scope>NUCLEOTIDE SEQUENCE [LARGE SCALE GENOMIC DNA]</scope>
    <source>
        <strain evidence="12">Pseudo-F2</strain>
    </source>
</reference>
<evidence type="ECO:0000259" key="8">
    <source>
        <dbReference type="Pfam" id="PF18052"/>
    </source>
</evidence>
<protein>
    <recommendedName>
        <fullName evidence="14">CC-NBS-LRR protein</fullName>
    </recommendedName>
</protein>
<proteinExistence type="predicted"/>
<dbReference type="Gene3D" id="1.10.10.10">
    <property type="entry name" value="Winged helix-like DNA-binding domain superfamily/Winged helix DNA-binding domain"/>
    <property type="match status" value="1"/>
</dbReference>
<evidence type="ECO:0000256" key="1">
    <source>
        <dbReference type="ARBA" id="ARBA00022614"/>
    </source>
</evidence>
<keyword evidence="4" id="KW-0611">Plant defense</keyword>
<name>A0AAN7FF16_QUERU</name>
<dbReference type="Pfam" id="PF00931">
    <property type="entry name" value="NB-ARC"/>
    <property type="match status" value="1"/>
</dbReference>
<gene>
    <name evidence="12" type="ORF">RGQ29_016759</name>
</gene>
<feature type="domain" description="Disease resistance R13L4/SHOC-2-like LRR" evidence="10">
    <location>
        <begin position="565"/>
        <end position="679"/>
    </location>
</feature>
<dbReference type="InterPro" id="IPR055414">
    <property type="entry name" value="LRR_R13L4/SHOC2-like"/>
</dbReference>
<feature type="domain" description="Disease resistance N-terminal" evidence="8">
    <location>
        <begin position="12"/>
        <end position="97"/>
    </location>
</feature>
<dbReference type="InterPro" id="IPR041118">
    <property type="entry name" value="Rx_N"/>
</dbReference>
<dbReference type="InterPro" id="IPR002182">
    <property type="entry name" value="NB-ARC"/>
</dbReference>
<keyword evidence="13" id="KW-1185">Reference proteome</keyword>
<dbReference type="GO" id="GO:0051707">
    <property type="term" value="P:response to other organism"/>
    <property type="evidence" value="ECO:0007669"/>
    <property type="project" value="UniProtKB-ARBA"/>
</dbReference>
<evidence type="ECO:0000256" key="5">
    <source>
        <dbReference type="ARBA" id="ARBA00022840"/>
    </source>
</evidence>
<dbReference type="SUPFAM" id="SSF52540">
    <property type="entry name" value="P-loop containing nucleoside triphosphate hydrolases"/>
    <property type="match status" value="1"/>
</dbReference>
<organism evidence="12 13">
    <name type="scientific">Quercus rubra</name>
    <name type="common">Northern red oak</name>
    <name type="synonym">Quercus borealis</name>
    <dbReference type="NCBI Taxonomy" id="3512"/>
    <lineage>
        <taxon>Eukaryota</taxon>
        <taxon>Viridiplantae</taxon>
        <taxon>Streptophyta</taxon>
        <taxon>Embryophyta</taxon>
        <taxon>Tracheophyta</taxon>
        <taxon>Spermatophyta</taxon>
        <taxon>Magnoliopsida</taxon>
        <taxon>eudicotyledons</taxon>
        <taxon>Gunneridae</taxon>
        <taxon>Pentapetalae</taxon>
        <taxon>rosids</taxon>
        <taxon>fabids</taxon>
        <taxon>Fagales</taxon>
        <taxon>Fagaceae</taxon>
        <taxon>Quercus</taxon>
    </lineage>
</organism>
<dbReference type="Pfam" id="PF23559">
    <property type="entry name" value="WHD_DRP"/>
    <property type="match status" value="1"/>
</dbReference>
<dbReference type="InterPro" id="IPR058922">
    <property type="entry name" value="WHD_DRP"/>
</dbReference>
<dbReference type="InterPro" id="IPR027417">
    <property type="entry name" value="P-loop_NTPase"/>
</dbReference>
<evidence type="ECO:0000259" key="7">
    <source>
        <dbReference type="Pfam" id="PF00931"/>
    </source>
</evidence>
<sequence length="773" mass="88106">MSQVVAFNLAGKVLELLSPLIREEIKLACCVKADLENLKSTVSTIKDVLLDAEKKADDSVAVKGWLEKLKDVLHDADDALDDFSTEALQRNVMAGNKMTKEVRIFFSSSNQLAFSLKMGHKIKAIRERLDVIKKEKEDFHFNVGSNEPQVMNRDRECRDTNSLVREDEVIGREKDKKEIKKGLFDNNVVDDISIIAIVGIGGLGKTTLAQLVYNDENVKNKFDLKLWICISDNLDIKRIVKEVLEQMKEWNHEESIEVMQQKLREKLNGNKCLIVLDDLWNEDYDEWLRLKNLFMGAKTESRIIVTTRSERVARIIRATSCYLLGGLPKEEAWNLFVKMAFERGQESKYKALVAIGQKIVEYCDGLPLAIRTIGSILYANTSEIRWKSFLDNELPKIGHQENDKILKTLKLSYDHLPSHLKQCFAYCRLFPKDHRINVHTLIDLWAAQGFIVCPKQRFEDVGREYFMKLLWRSFFQDVENDELGNIKSCKMHDLMHDLAGLVSGSESAILNSSEENVIEKVHHVSFDLVDSSRQFSILMLNKRKIRTILIASVGGTLGNLTCDALISNFNYLRTLDLSNLKIHVVSHSIGELKHLRYLDLSENRNIKFLPNSISKLLNLLTVKLNDCRSLKELPRGLENLVDLRHLDISGCYGLTHMPLGLGHLTSLEILTEFVVRQEDLKASSCNWHKKKQGRSGGGLSELKELSNLGGSLVIRGLGHGEDDTVECKATNMKDKQHLQHLRLSWELILPRIQALKGNKTRTHRCLGFANVCH</sequence>
<dbReference type="InterPro" id="IPR036388">
    <property type="entry name" value="WH-like_DNA-bd_sf"/>
</dbReference>
<comment type="caution">
    <text evidence="12">The sequence shown here is derived from an EMBL/GenBank/DDBJ whole genome shotgun (WGS) entry which is preliminary data.</text>
</comment>
<feature type="domain" description="NB-ARC" evidence="7">
    <location>
        <begin position="173"/>
        <end position="343"/>
    </location>
</feature>
<evidence type="ECO:0000259" key="10">
    <source>
        <dbReference type="Pfam" id="PF23598"/>
    </source>
</evidence>
<accession>A0AAN7FF16</accession>
<dbReference type="PANTHER" id="PTHR36766">
    <property type="entry name" value="PLANT BROAD-SPECTRUM MILDEW RESISTANCE PROTEIN RPW8"/>
    <property type="match status" value="1"/>
</dbReference>
<dbReference type="InterPro" id="IPR056789">
    <property type="entry name" value="LRR_R13L1-DRL21"/>
</dbReference>
<feature type="coiled-coil region" evidence="6">
    <location>
        <begin position="35"/>
        <end position="86"/>
    </location>
</feature>
<dbReference type="InterPro" id="IPR042197">
    <property type="entry name" value="Apaf_helical"/>
</dbReference>
<evidence type="ECO:0000256" key="6">
    <source>
        <dbReference type="SAM" id="Coils"/>
    </source>
</evidence>
<feature type="domain" description="Disease resistance protein winged helix" evidence="9">
    <location>
        <begin position="429"/>
        <end position="499"/>
    </location>
</feature>
<dbReference type="AlphaFoldDB" id="A0AAN7FF16"/>
<dbReference type="GO" id="GO:0043531">
    <property type="term" value="F:ADP binding"/>
    <property type="evidence" value="ECO:0007669"/>
    <property type="project" value="InterPro"/>
</dbReference>
<keyword evidence="1" id="KW-0433">Leucine-rich repeat</keyword>
<evidence type="ECO:0000259" key="9">
    <source>
        <dbReference type="Pfam" id="PF23559"/>
    </source>
</evidence>
<dbReference type="EMBL" id="JAXUIC010000004">
    <property type="protein sequence ID" value="KAK4592348.1"/>
    <property type="molecule type" value="Genomic_DNA"/>
</dbReference>
<dbReference type="Gene3D" id="1.10.8.430">
    <property type="entry name" value="Helical domain of apoptotic protease-activating factors"/>
    <property type="match status" value="1"/>
</dbReference>
<evidence type="ECO:0000313" key="13">
    <source>
        <dbReference type="Proteomes" id="UP001324115"/>
    </source>
</evidence>
<dbReference type="Pfam" id="PF23598">
    <property type="entry name" value="LRR_14"/>
    <property type="match status" value="1"/>
</dbReference>
<feature type="domain" description="R13L1/DRL21-like LRR repeat region" evidence="11">
    <location>
        <begin position="699"/>
        <end position="746"/>
    </location>
</feature>
<dbReference type="PANTHER" id="PTHR36766:SF38">
    <property type="entry name" value="DISEASE RESISTANCE PROTEIN RGA3"/>
    <property type="match status" value="1"/>
</dbReference>
<dbReference type="Gene3D" id="3.80.10.10">
    <property type="entry name" value="Ribonuclease Inhibitor"/>
    <property type="match status" value="1"/>
</dbReference>
<dbReference type="Pfam" id="PF18052">
    <property type="entry name" value="Rx_N"/>
    <property type="match status" value="1"/>
</dbReference>
<keyword evidence="6" id="KW-0175">Coiled coil</keyword>
<evidence type="ECO:0000313" key="12">
    <source>
        <dbReference type="EMBL" id="KAK4592348.1"/>
    </source>
</evidence>
<evidence type="ECO:0000256" key="3">
    <source>
        <dbReference type="ARBA" id="ARBA00022741"/>
    </source>
</evidence>
<keyword evidence="3" id="KW-0547">Nucleotide-binding</keyword>